<evidence type="ECO:0000313" key="3">
    <source>
        <dbReference type="Proteomes" id="UP000178721"/>
    </source>
</evidence>
<proteinExistence type="predicted"/>
<feature type="transmembrane region" description="Helical" evidence="1">
    <location>
        <begin position="91"/>
        <end position="111"/>
    </location>
</feature>
<comment type="caution">
    <text evidence="2">The sequence shown here is derived from an EMBL/GenBank/DDBJ whole genome shotgun (WGS) entry which is preliminary data.</text>
</comment>
<protein>
    <submittedName>
        <fullName evidence="2">Uncharacterized protein</fullName>
    </submittedName>
</protein>
<evidence type="ECO:0000256" key="1">
    <source>
        <dbReference type="SAM" id="Phobius"/>
    </source>
</evidence>
<keyword evidence="1" id="KW-0812">Transmembrane</keyword>
<feature type="transmembrane region" description="Helical" evidence="1">
    <location>
        <begin position="131"/>
        <end position="151"/>
    </location>
</feature>
<dbReference type="Proteomes" id="UP000178721">
    <property type="component" value="Unassembled WGS sequence"/>
</dbReference>
<feature type="transmembrane region" description="Helical" evidence="1">
    <location>
        <begin position="60"/>
        <end position="79"/>
    </location>
</feature>
<feature type="transmembrane region" description="Helical" evidence="1">
    <location>
        <begin position="6"/>
        <end position="22"/>
    </location>
</feature>
<evidence type="ECO:0000313" key="2">
    <source>
        <dbReference type="EMBL" id="OGZ20677.1"/>
    </source>
</evidence>
<keyword evidence="1" id="KW-0472">Membrane</keyword>
<name>A0A1G2E475_9BACT</name>
<feature type="transmembrane region" description="Helical" evidence="1">
    <location>
        <begin position="163"/>
        <end position="187"/>
    </location>
</feature>
<accession>A0A1G2E475</accession>
<reference evidence="2 3" key="1">
    <citation type="journal article" date="2016" name="Nat. Commun.">
        <title>Thousands of microbial genomes shed light on interconnected biogeochemical processes in an aquifer system.</title>
        <authorList>
            <person name="Anantharaman K."/>
            <person name="Brown C.T."/>
            <person name="Hug L.A."/>
            <person name="Sharon I."/>
            <person name="Castelle C.J."/>
            <person name="Probst A.J."/>
            <person name="Thomas B.C."/>
            <person name="Singh A."/>
            <person name="Wilkins M.J."/>
            <person name="Karaoz U."/>
            <person name="Brodie E.L."/>
            <person name="Williams K.H."/>
            <person name="Hubbard S.S."/>
            <person name="Banfield J.F."/>
        </authorList>
    </citation>
    <scope>NUCLEOTIDE SEQUENCE [LARGE SCALE GENOMIC DNA]</scope>
</reference>
<keyword evidence="1" id="KW-1133">Transmembrane helix</keyword>
<gene>
    <name evidence="2" type="ORF">A2654_00070</name>
</gene>
<organism evidence="2 3">
    <name type="scientific">Candidatus Nealsonbacteria bacterium RIFCSPHIGHO2_01_FULL_43_31</name>
    <dbReference type="NCBI Taxonomy" id="1801665"/>
    <lineage>
        <taxon>Bacteria</taxon>
        <taxon>Candidatus Nealsoniibacteriota</taxon>
    </lineage>
</organism>
<dbReference type="EMBL" id="MHMA01000004">
    <property type="protein sequence ID" value="OGZ20677.1"/>
    <property type="molecule type" value="Genomic_DNA"/>
</dbReference>
<dbReference type="AlphaFoldDB" id="A0A1G2E475"/>
<sequence length="195" mass="23539">MNFDLIAQILFLCFFSLVLASLETQIEGGFGWAAKLPTWRPRPEAWYARFYRKIMSGRELTLYHVLIFNLVLLFFHYPYFAGQNWNWSSELTTISLFFLVIVVWDFLWFVVNPRYDFRDFWAEKVWWHKKWFLHLPIDYWFAFLISALFYIKFSISATLLKEWLVIFVLFLFFTLATGLFADAAGIFRIKKNIDK</sequence>